<dbReference type="EMBL" id="CATQJL010000305">
    <property type="protein sequence ID" value="CAJ0603856.1"/>
    <property type="molecule type" value="Genomic_DNA"/>
</dbReference>
<dbReference type="PANTHER" id="PTHR44147">
    <property type="entry name" value="DEHYDROGENASE/REDUCTASE SDR FAMILY MEMBER 1"/>
    <property type="match status" value="1"/>
</dbReference>
<dbReference type="PANTHER" id="PTHR44147:SF2">
    <property type="entry name" value="DEHYDROGENASE_REDUCTASE SDR FAMILY MEMBER 1"/>
    <property type="match status" value="1"/>
</dbReference>
<keyword evidence="2" id="KW-1185">Reference proteome</keyword>
<evidence type="ECO:0000313" key="2">
    <source>
        <dbReference type="Proteomes" id="UP001176961"/>
    </source>
</evidence>
<protein>
    <submittedName>
        <fullName evidence="1">Uncharacterized protein</fullName>
    </submittedName>
</protein>
<sequence>MEKTGRILVTADLGREYGFRDIDGRDPPNYHSLSIALAHAGYRQATQWIPSWVKDGYCMEHQVRFRNAQM</sequence>
<dbReference type="AlphaFoldDB" id="A0AA36H4A2"/>
<name>A0AA36H4A2_CYLNA</name>
<gene>
    <name evidence="1" type="ORF">CYNAS_LOCUS15839</name>
</gene>
<comment type="caution">
    <text evidence="1">The sequence shown here is derived from an EMBL/GenBank/DDBJ whole genome shotgun (WGS) entry which is preliminary data.</text>
</comment>
<dbReference type="Proteomes" id="UP001176961">
    <property type="component" value="Unassembled WGS sequence"/>
</dbReference>
<proteinExistence type="predicted"/>
<reference evidence="1" key="1">
    <citation type="submission" date="2023-07" db="EMBL/GenBank/DDBJ databases">
        <authorList>
            <consortium name="CYATHOMIX"/>
        </authorList>
    </citation>
    <scope>NUCLEOTIDE SEQUENCE</scope>
    <source>
        <strain evidence="1">N/A</strain>
    </source>
</reference>
<accession>A0AA36H4A2</accession>
<evidence type="ECO:0000313" key="1">
    <source>
        <dbReference type="EMBL" id="CAJ0603856.1"/>
    </source>
</evidence>
<organism evidence="1 2">
    <name type="scientific">Cylicocyclus nassatus</name>
    <name type="common">Nematode worm</name>
    <dbReference type="NCBI Taxonomy" id="53992"/>
    <lineage>
        <taxon>Eukaryota</taxon>
        <taxon>Metazoa</taxon>
        <taxon>Ecdysozoa</taxon>
        <taxon>Nematoda</taxon>
        <taxon>Chromadorea</taxon>
        <taxon>Rhabditida</taxon>
        <taxon>Rhabditina</taxon>
        <taxon>Rhabditomorpha</taxon>
        <taxon>Strongyloidea</taxon>
        <taxon>Strongylidae</taxon>
        <taxon>Cylicocyclus</taxon>
    </lineage>
</organism>